<protein>
    <submittedName>
        <fullName evidence="1">Uncharacterized protein</fullName>
    </submittedName>
</protein>
<dbReference type="Proteomes" id="UP000243904">
    <property type="component" value="Chromosome I"/>
</dbReference>
<proteinExistence type="predicted"/>
<organism evidence="1 2">
    <name type="scientific">Bradyrhizobium canariense</name>
    <dbReference type="NCBI Taxonomy" id="255045"/>
    <lineage>
        <taxon>Bacteria</taxon>
        <taxon>Pseudomonadati</taxon>
        <taxon>Pseudomonadota</taxon>
        <taxon>Alphaproteobacteria</taxon>
        <taxon>Hyphomicrobiales</taxon>
        <taxon>Nitrobacteraceae</taxon>
        <taxon>Bradyrhizobium</taxon>
    </lineage>
</organism>
<keyword evidence="2" id="KW-1185">Reference proteome</keyword>
<evidence type="ECO:0000313" key="1">
    <source>
        <dbReference type="EMBL" id="SDT56046.1"/>
    </source>
</evidence>
<accession>A0A1H2BE26</accession>
<name>A0A1H2BE26_9BRAD</name>
<sequence length="91" mass="10093">MILIAGSIAARSMLPSLLTNTVLLRKRVQSSKNRAILWLLSGYERLWNVRFLARCHTSSLGPFSWSSAHESHGAPIALTGSRERMLSLAET</sequence>
<reference evidence="2" key="1">
    <citation type="submission" date="2016-10" db="EMBL/GenBank/DDBJ databases">
        <authorList>
            <person name="Varghese N."/>
            <person name="Submissions S."/>
        </authorList>
    </citation>
    <scope>NUCLEOTIDE SEQUENCE [LARGE SCALE GENOMIC DNA]</scope>
    <source>
        <strain evidence="2">GAS369</strain>
    </source>
</reference>
<dbReference type="AlphaFoldDB" id="A0A1H2BE26"/>
<dbReference type="EMBL" id="LT629750">
    <property type="protein sequence ID" value="SDT56046.1"/>
    <property type="molecule type" value="Genomic_DNA"/>
</dbReference>
<gene>
    <name evidence="1" type="ORF">SAMN05444158_7039</name>
</gene>
<evidence type="ECO:0000313" key="2">
    <source>
        <dbReference type="Proteomes" id="UP000243904"/>
    </source>
</evidence>